<evidence type="ECO:0000313" key="2">
    <source>
        <dbReference type="Proteomes" id="UP000799778"/>
    </source>
</evidence>
<evidence type="ECO:0000313" key="1">
    <source>
        <dbReference type="EMBL" id="KAF2013752.1"/>
    </source>
</evidence>
<reference evidence="1" key="1">
    <citation type="journal article" date="2020" name="Stud. Mycol.">
        <title>101 Dothideomycetes genomes: a test case for predicting lifestyles and emergence of pathogens.</title>
        <authorList>
            <person name="Haridas S."/>
            <person name="Albert R."/>
            <person name="Binder M."/>
            <person name="Bloem J."/>
            <person name="Labutti K."/>
            <person name="Salamov A."/>
            <person name="Andreopoulos B."/>
            <person name="Baker S."/>
            <person name="Barry K."/>
            <person name="Bills G."/>
            <person name="Bluhm B."/>
            <person name="Cannon C."/>
            <person name="Castanera R."/>
            <person name="Culley D."/>
            <person name="Daum C."/>
            <person name="Ezra D."/>
            <person name="Gonzalez J."/>
            <person name="Henrissat B."/>
            <person name="Kuo A."/>
            <person name="Liang C."/>
            <person name="Lipzen A."/>
            <person name="Lutzoni F."/>
            <person name="Magnuson J."/>
            <person name="Mondo S."/>
            <person name="Nolan M."/>
            <person name="Ohm R."/>
            <person name="Pangilinan J."/>
            <person name="Park H.-J."/>
            <person name="Ramirez L."/>
            <person name="Alfaro M."/>
            <person name="Sun H."/>
            <person name="Tritt A."/>
            <person name="Yoshinaga Y."/>
            <person name="Zwiers L.-H."/>
            <person name="Turgeon B."/>
            <person name="Goodwin S."/>
            <person name="Spatafora J."/>
            <person name="Crous P."/>
            <person name="Grigoriev I."/>
        </authorList>
    </citation>
    <scope>NUCLEOTIDE SEQUENCE</scope>
    <source>
        <strain evidence="1">CBS 175.79</strain>
    </source>
</reference>
<organism evidence="1 2">
    <name type="scientific">Aaosphaeria arxii CBS 175.79</name>
    <dbReference type="NCBI Taxonomy" id="1450172"/>
    <lineage>
        <taxon>Eukaryota</taxon>
        <taxon>Fungi</taxon>
        <taxon>Dikarya</taxon>
        <taxon>Ascomycota</taxon>
        <taxon>Pezizomycotina</taxon>
        <taxon>Dothideomycetes</taxon>
        <taxon>Pleosporomycetidae</taxon>
        <taxon>Pleosporales</taxon>
        <taxon>Pleosporales incertae sedis</taxon>
        <taxon>Aaosphaeria</taxon>
    </lineage>
</organism>
<gene>
    <name evidence="1" type="ORF">BU24DRAFT_245862</name>
</gene>
<dbReference type="EMBL" id="ML978071">
    <property type="protein sequence ID" value="KAF2013752.1"/>
    <property type="molecule type" value="Genomic_DNA"/>
</dbReference>
<name>A0A6A5XKT7_9PLEO</name>
<dbReference type="Proteomes" id="UP000799778">
    <property type="component" value="Unassembled WGS sequence"/>
</dbReference>
<proteinExistence type="predicted"/>
<dbReference type="RefSeq" id="XP_033382091.1">
    <property type="nucleotide sequence ID" value="XM_033522318.1"/>
</dbReference>
<accession>A0A6A5XKT7</accession>
<protein>
    <submittedName>
        <fullName evidence="1">Uncharacterized protein</fullName>
    </submittedName>
</protein>
<sequence length="132" mass="15169">MHCQPTRCRCHDHPSLAATLFISSRPRPFFLLFTSPRERAALYNILINSLTHFLSHSSQSFVTCFPTPVILLFEETRSCLLCLFVVLKLSSLFPALTNRSHSFKPSHLRKTKYTEYICSRSLITLPTIAQRP</sequence>
<dbReference type="AlphaFoldDB" id="A0A6A5XKT7"/>
<dbReference type="GeneID" id="54279715"/>
<keyword evidence="2" id="KW-1185">Reference proteome</keyword>